<dbReference type="AlphaFoldDB" id="A0A853M944"/>
<dbReference type="Pfam" id="PF13175">
    <property type="entry name" value="AAA_15"/>
    <property type="match status" value="1"/>
</dbReference>
<reference evidence="2 3" key="1">
    <citation type="submission" date="2016-05" db="EMBL/GenBank/DDBJ databases">
        <title>First complete genome of the cyanobacterium Cylindrospermopsis raciborskii CS505, containing a circular chromosome and a single extrachromosomal element.</title>
        <authorList>
            <person name="Fuentes J."/>
            <person name="Tamames J."/>
            <person name="Allen E."/>
            <person name="Plominski A."/>
            <person name="Vasquez M."/>
        </authorList>
    </citation>
    <scope>NUCLEOTIDE SEQUENCE [LARGE SCALE GENOMIC DNA]</scope>
    <source>
        <strain evidence="2 3">CS505</strain>
    </source>
</reference>
<feature type="domain" description="Endonuclease GajA/Old nuclease/RecF-like AAA" evidence="1">
    <location>
        <begin position="3"/>
        <end position="88"/>
    </location>
</feature>
<dbReference type="EMBL" id="LYXA01000001">
    <property type="protein sequence ID" value="OBU75513.1"/>
    <property type="molecule type" value="Genomic_DNA"/>
</dbReference>
<dbReference type="RefSeq" id="WP_006277245.1">
    <property type="nucleotide sequence ID" value="NZ_ACYA01000036.1"/>
</dbReference>
<dbReference type="InterPro" id="IPR041685">
    <property type="entry name" value="AAA_GajA/Old/RecF-like"/>
</dbReference>
<proteinExistence type="predicted"/>
<evidence type="ECO:0000313" key="3">
    <source>
        <dbReference type="Proteomes" id="UP000093903"/>
    </source>
</evidence>
<protein>
    <recommendedName>
        <fullName evidence="1">Endonuclease GajA/Old nuclease/RecF-like AAA domain-containing protein</fullName>
    </recommendedName>
</protein>
<accession>A0A853M944</accession>
<gene>
    <name evidence="2" type="ORF">A9P98_03670</name>
</gene>
<dbReference type="InterPro" id="IPR027417">
    <property type="entry name" value="P-loop_NTPase"/>
</dbReference>
<name>A0A853M944_9CYAN</name>
<evidence type="ECO:0000259" key="1">
    <source>
        <dbReference type="Pfam" id="PF13175"/>
    </source>
</evidence>
<dbReference type="Proteomes" id="UP000093903">
    <property type="component" value="Unassembled WGS sequence"/>
</dbReference>
<sequence>MAQIKVQNFGPIKSGLVENDGLVDIRKITVFIGNQGTGKSSIAKLISMFSWLEKQLYRGSLDEKDVISRNRLVNTYCNYNNLKKYFRSGTEIEYRGSAYTMTYADSKLTINRSGNTLRKYVLPKIKYN</sequence>
<organism evidence="2 3">
    <name type="scientific">Cylindrospermopsis raciborskii CS-505</name>
    <dbReference type="NCBI Taxonomy" id="533240"/>
    <lineage>
        <taxon>Bacteria</taxon>
        <taxon>Bacillati</taxon>
        <taxon>Cyanobacteriota</taxon>
        <taxon>Cyanophyceae</taxon>
        <taxon>Nostocales</taxon>
        <taxon>Aphanizomenonaceae</taxon>
        <taxon>Cylindrospermopsis</taxon>
    </lineage>
</organism>
<evidence type="ECO:0000313" key="2">
    <source>
        <dbReference type="EMBL" id="OBU75513.1"/>
    </source>
</evidence>
<dbReference type="Gene3D" id="3.40.50.300">
    <property type="entry name" value="P-loop containing nucleotide triphosphate hydrolases"/>
    <property type="match status" value="1"/>
</dbReference>
<comment type="caution">
    <text evidence="2">The sequence shown here is derived from an EMBL/GenBank/DDBJ whole genome shotgun (WGS) entry which is preliminary data.</text>
</comment>